<protein>
    <submittedName>
        <fullName evidence="2">Uncharacterized protein</fullName>
    </submittedName>
</protein>
<reference evidence="2" key="1">
    <citation type="submission" date="2021-02" db="EMBL/GenBank/DDBJ databases">
        <authorList>
            <person name="Nowell W R."/>
        </authorList>
    </citation>
    <scope>NUCLEOTIDE SEQUENCE</scope>
</reference>
<comment type="caution">
    <text evidence="2">The sequence shown here is derived from an EMBL/GenBank/DDBJ whole genome shotgun (WGS) entry which is preliminary data.</text>
</comment>
<keyword evidence="3" id="KW-1185">Reference proteome</keyword>
<name>A0A821UMP0_9BILA</name>
<feature type="compositionally biased region" description="Acidic residues" evidence="1">
    <location>
        <begin position="30"/>
        <end position="53"/>
    </location>
</feature>
<dbReference type="EMBL" id="CAJOBP010073943">
    <property type="protein sequence ID" value="CAF4892659.1"/>
    <property type="molecule type" value="Genomic_DNA"/>
</dbReference>
<sequence length="81" mass="9494">EKMNRFDALEVEGESDEKQQTDIKINNDELPSDDNENYDDDDDDDDDEEEEEDSSGKEHEDGDLVEQVREEIYAYEKSNET</sequence>
<gene>
    <name evidence="2" type="ORF">UJA718_LOCUS45161</name>
</gene>
<dbReference type="Proteomes" id="UP000663873">
    <property type="component" value="Unassembled WGS sequence"/>
</dbReference>
<evidence type="ECO:0000256" key="1">
    <source>
        <dbReference type="SAM" id="MobiDB-lite"/>
    </source>
</evidence>
<feature type="non-terminal residue" evidence="2">
    <location>
        <position position="81"/>
    </location>
</feature>
<feature type="compositionally biased region" description="Basic and acidic residues" evidence="1">
    <location>
        <begin position="54"/>
        <end position="81"/>
    </location>
</feature>
<accession>A0A821UMP0</accession>
<organism evidence="2 3">
    <name type="scientific">Rotaria socialis</name>
    <dbReference type="NCBI Taxonomy" id="392032"/>
    <lineage>
        <taxon>Eukaryota</taxon>
        <taxon>Metazoa</taxon>
        <taxon>Spiralia</taxon>
        <taxon>Gnathifera</taxon>
        <taxon>Rotifera</taxon>
        <taxon>Eurotatoria</taxon>
        <taxon>Bdelloidea</taxon>
        <taxon>Philodinida</taxon>
        <taxon>Philodinidae</taxon>
        <taxon>Rotaria</taxon>
    </lineage>
</organism>
<evidence type="ECO:0000313" key="3">
    <source>
        <dbReference type="Proteomes" id="UP000663873"/>
    </source>
</evidence>
<dbReference type="AlphaFoldDB" id="A0A821UMP0"/>
<proteinExistence type="predicted"/>
<feature type="region of interest" description="Disordered" evidence="1">
    <location>
        <begin position="1"/>
        <end position="81"/>
    </location>
</feature>
<evidence type="ECO:0000313" key="2">
    <source>
        <dbReference type="EMBL" id="CAF4892659.1"/>
    </source>
</evidence>
<feature type="compositionally biased region" description="Basic and acidic residues" evidence="1">
    <location>
        <begin position="16"/>
        <end position="27"/>
    </location>
</feature>
<feature type="non-terminal residue" evidence="2">
    <location>
        <position position="1"/>
    </location>
</feature>